<accession>A0A4Y3PCT4</accession>
<dbReference type="Proteomes" id="UP000316882">
    <property type="component" value="Unassembled WGS sequence"/>
</dbReference>
<proteinExistence type="predicted"/>
<dbReference type="STRING" id="54914.AV540_11960"/>
<feature type="domain" description="DUF2268" evidence="1">
    <location>
        <begin position="3"/>
        <end position="61"/>
    </location>
</feature>
<dbReference type="AlphaFoldDB" id="A0A4Y3PCT4"/>
<protein>
    <recommendedName>
        <fullName evidence="1">DUF2268 domain-containing protein</fullName>
    </recommendedName>
</protein>
<gene>
    <name evidence="2" type="ORF">BPA01_19300</name>
</gene>
<keyword evidence="3" id="KW-1185">Reference proteome</keyword>
<sequence length="105" mass="12166">MLQHLDSTQLALQQKIMFGGQDGIPQVFGYSEGYRLVQTFLHDHPDLTVEQWTATSPEELLREVQTSHPKLPRNRTPSANFHIFFLILGTNTLHLPRSFCLLFFR</sequence>
<comment type="caution">
    <text evidence="2">The sequence shown here is derived from an EMBL/GenBank/DDBJ whole genome shotgun (WGS) entry which is preliminary data.</text>
</comment>
<dbReference type="InterPro" id="IPR018728">
    <property type="entry name" value="DUF2268"/>
</dbReference>
<reference evidence="2 3" key="1">
    <citation type="submission" date="2019-06" db="EMBL/GenBank/DDBJ databases">
        <title>Whole genome shotgun sequence of Brevibacillus parabrevis NBRC 12334.</title>
        <authorList>
            <person name="Hosoyama A."/>
            <person name="Uohara A."/>
            <person name="Ohji S."/>
            <person name="Ichikawa N."/>
        </authorList>
    </citation>
    <scope>NUCLEOTIDE SEQUENCE [LARGE SCALE GENOMIC DNA]</scope>
    <source>
        <strain evidence="2 3">NBRC 12334</strain>
    </source>
</reference>
<dbReference type="EMBL" id="BJMH01000007">
    <property type="protein sequence ID" value="GEB32350.1"/>
    <property type="molecule type" value="Genomic_DNA"/>
</dbReference>
<name>A0A4Y3PCT4_BREPA</name>
<evidence type="ECO:0000313" key="2">
    <source>
        <dbReference type="EMBL" id="GEB32350.1"/>
    </source>
</evidence>
<dbReference type="Pfam" id="PF10026">
    <property type="entry name" value="DUF2268"/>
    <property type="match status" value="1"/>
</dbReference>
<organism evidence="2 3">
    <name type="scientific">Brevibacillus parabrevis</name>
    <dbReference type="NCBI Taxonomy" id="54914"/>
    <lineage>
        <taxon>Bacteria</taxon>
        <taxon>Bacillati</taxon>
        <taxon>Bacillota</taxon>
        <taxon>Bacilli</taxon>
        <taxon>Bacillales</taxon>
        <taxon>Paenibacillaceae</taxon>
        <taxon>Brevibacillus</taxon>
    </lineage>
</organism>
<evidence type="ECO:0000259" key="1">
    <source>
        <dbReference type="Pfam" id="PF10026"/>
    </source>
</evidence>
<evidence type="ECO:0000313" key="3">
    <source>
        <dbReference type="Proteomes" id="UP000316882"/>
    </source>
</evidence>